<evidence type="ECO:0000313" key="3">
    <source>
        <dbReference type="Proteomes" id="UP000054549"/>
    </source>
</evidence>
<accession>A0A0C2TC10</accession>
<feature type="region of interest" description="Disordered" evidence="1">
    <location>
        <begin position="39"/>
        <end position="61"/>
    </location>
</feature>
<organism evidence="2 3">
    <name type="scientific">Amanita muscaria (strain Koide BX008)</name>
    <dbReference type="NCBI Taxonomy" id="946122"/>
    <lineage>
        <taxon>Eukaryota</taxon>
        <taxon>Fungi</taxon>
        <taxon>Dikarya</taxon>
        <taxon>Basidiomycota</taxon>
        <taxon>Agaricomycotina</taxon>
        <taxon>Agaricomycetes</taxon>
        <taxon>Agaricomycetidae</taxon>
        <taxon>Agaricales</taxon>
        <taxon>Pluteineae</taxon>
        <taxon>Amanitaceae</taxon>
        <taxon>Amanita</taxon>
    </lineage>
</organism>
<keyword evidence="3" id="KW-1185">Reference proteome</keyword>
<dbReference type="AlphaFoldDB" id="A0A0C2TC10"/>
<sequence>MDTAQRWMLAGFPRSPQPFQNASDDGNLTILGTGLFSPGLSEKNTDNRTIAQRSNGRSHRALVCKDRSGRVTRERLCALPFTLLVAPSTVIM</sequence>
<reference evidence="2 3" key="1">
    <citation type="submission" date="2014-04" db="EMBL/GenBank/DDBJ databases">
        <title>Evolutionary Origins and Diversification of the Mycorrhizal Mutualists.</title>
        <authorList>
            <consortium name="DOE Joint Genome Institute"/>
            <consortium name="Mycorrhizal Genomics Consortium"/>
            <person name="Kohler A."/>
            <person name="Kuo A."/>
            <person name="Nagy L.G."/>
            <person name="Floudas D."/>
            <person name="Copeland A."/>
            <person name="Barry K.W."/>
            <person name="Cichocki N."/>
            <person name="Veneault-Fourrey C."/>
            <person name="LaButti K."/>
            <person name="Lindquist E.A."/>
            <person name="Lipzen A."/>
            <person name="Lundell T."/>
            <person name="Morin E."/>
            <person name="Murat C."/>
            <person name="Riley R."/>
            <person name="Ohm R."/>
            <person name="Sun H."/>
            <person name="Tunlid A."/>
            <person name="Henrissat B."/>
            <person name="Grigoriev I.V."/>
            <person name="Hibbett D.S."/>
            <person name="Martin F."/>
        </authorList>
    </citation>
    <scope>NUCLEOTIDE SEQUENCE [LARGE SCALE GENOMIC DNA]</scope>
    <source>
        <strain evidence="2 3">Koide BX008</strain>
    </source>
</reference>
<dbReference type="HOGENOM" id="CLU_2412774_0_0_1"/>
<evidence type="ECO:0000313" key="2">
    <source>
        <dbReference type="EMBL" id="KIL64349.1"/>
    </source>
</evidence>
<dbReference type="InParanoid" id="A0A0C2TC10"/>
<evidence type="ECO:0000256" key="1">
    <source>
        <dbReference type="SAM" id="MobiDB-lite"/>
    </source>
</evidence>
<gene>
    <name evidence="2" type="ORF">M378DRAFT_163383</name>
</gene>
<name>A0A0C2TC10_AMAMK</name>
<dbReference type="EMBL" id="KN818250">
    <property type="protein sequence ID" value="KIL64349.1"/>
    <property type="molecule type" value="Genomic_DNA"/>
</dbReference>
<dbReference type="Proteomes" id="UP000054549">
    <property type="component" value="Unassembled WGS sequence"/>
</dbReference>
<proteinExistence type="predicted"/>
<protein>
    <submittedName>
        <fullName evidence="2">Uncharacterized protein</fullName>
    </submittedName>
</protein>